<dbReference type="PANTHER" id="PTHR43861">
    <property type="entry name" value="TRANS-ACONITATE 2-METHYLTRANSFERASE-RELATED"/>
    <property type="match status" value="1"/>
</dbReference>
<keyword evidence="1" id="KW-0489">Methyltransferase</keyword>
<dbReference type="Pfam" id="PF13649">
    <property type="entry name" value="Methyltransf_25"/>
    <property type="match status" value="1"/>
</dbReference>
<evidence type="ECO:0000256" key="2">
    <source>
        <dbReference type="ARBA" id="ARBA00022679"/>
    </source>
</evidence>
<dbReference type="Proteomes" id="UP001162162">
    <property type="component" value="Unassembled WGS sequence"/>
</dbReference>
<evidence type="ECO:0000259" key="3">
    <source>
        <dbReference type="Pfam" id="PF13649"/>
    </source>
</evidence>
<protein>
    <recommendedName>
        <fullName evidence="3">Methyltransferase domain-containing protein</fullName>
    </recommendedName>
</protein>
<dbReference type="GO" id="GO:0032259">
    <property type="term" value="P:methylation"/>
    <property type="evidence" value="ECO:0007669"/>
    <property type="project" value="UniProtKB-KW"/>
</dbReference>
<reference evidence="4" key="1">
    <citation type="journal article" date="2023" name="Insect Mol. Biol.">
        <title>Genome sequencing provides insights into the evolution of gene families encoding plant cell wall-degrading enzymes in longhorned beetles.</title>
        <authorList>
            <person name="Shin N.R."/>
            <person name="Okamura Y."/>
            <person name="Kirsch R."/>
            <person name="Pauchet Y."/>
        </authorList>
    </citation>
    <scope>NUCLEOTIDE SEQUENCE</scope>
    <source>
        <strain evidence="4">AMC_N1</strain>
    </source>
</reference>
<organism evidence="4 5">
    <name type="scientific">Aromia moschata</name>
    <dbReference type="NCBI Taxonomy" id="1265417"/>
    <lineage>
        <taxon>Eukaryota</taxon>
        <taxon>Metazoa</taxon>
        <taxon>Ecdysozoa</taxon>
        <taxon>Arthropoda</taxon>
        <taxon>Hexapoda</taxon>
        <taxon>Insecta</taxon>
        <taxon>Pterygota</taxon>
        <taxon>Neoptera</taxon>
        <taxon>Endopterygota</taxon>
        <taxon>Coleoptera</taxon>
        <taxon>Polyphaga</taxon>
        <taxon>Cucujiformia</taxon>
        <taxon>Chrysomeloidea</taxon>
        <taxon>Cerambycidae</taxon>
        <taxon>Cerambycinae</taxon>
        <taxon>Callichromatini</taxon>
        <taxon>Aromia</taxon>
    </lineage>
</organism>
<gene>
    <name evidence="4" type="ORF">NQ318_004649</name>
</gene>
<dbReference type="Gene3D" id="3.40.50.150">
    <property type="entry name" value="Vaccinia Virus protein VP39"/>
    <property type="match status" value="1"/>
</dbReference>
<evidence type="ECO:0000313" key="4">
    <source>
        <dbReference type="EMBL" id="KAJ8946514.1"/>
    </source>
</evidence>
<dbReference type="SUPFAM" id="SSF53335">
    <property type="entry name" value="S-adenosyl-L-methionine-dependent methyltransferases"/>
    <property type="match status" value="1"/>
</dbReference>
<dbReference type="PANTHER" id="PTHR43861:SF1">
    <property type="entry name" value="TRANS-ACONITATE 2-METHYLTRANSFERASE"/>
    <property type="match status" value="1"/>
</dbReference>
<dbReference type="CDD" id="cd02440">
    <property type="entry name" value="AdoMet_MTases"/>
    <property type="match status" value="1"/>
</dbReference>
<dbReference type="InterPro" id="IPR029063">
    <property type="entry name" value="SAM-dependent_MTases_sf"/>
</dbReference>
<sequence>MLEPKLYSKYNDLQRADNLFVLDKFLRLIKWNDHEAVLDVGIGDGSFSMTEVVSRLPKNFRKFVGCDVSESMVNFAKNTYKNPAVDFVQLDIATENIPRELEGEFHHIFSFYALHWVTKQRQAFANMYKMLKPGGDMLLTFIVRSPVYDIYRAMVQNNKWQPYMKNEVTKNVYAEYKEPEKVLEKLLRDTGFICHVCRLEKRTFVYRNMEVFKNSCIAINPVIPRLPSEEVPSYINDFIQQARNLKFVVSTDNVNNNEESVVSRHEILIVFASKPLEKK</sequence>
<evidence type="ECO:0000256" key="1">
    <source>
        <dbReference type="ARBA" id="ARBA00022603"/>
    </source>
</evidence>
<dbReference type="AlphaFoldDB" id="A0AAV8Y876"/>
<accession>A0AAV8Y876</accession>
<feature type="domain" description="Methyltransferase" evidence="3">
    <location>
        <begin position="37"/>
        <end position="135"/>
    </location>
</feature>
<keyword evidence="5" id="KW-1185">Reference proteome</keyword>
<comment type="caution">
    <text evidence="4">The sequence shown here is derived from an EMBL/GenBank/DDBJ whole genome shotgun (WGS) entry which is preliminary data.</text>
</comment>
<proteinExistence type="predicted"/>
<evidence type="ECO:0000313" key="5">
    <source>
        <dbReference type="Proteomes" id="UP001162162"/>
    </source>
</evidence>
<name>A0AAV8Y876_9CUCU</name>
<dbReference type="InterPro" id="IPR041698">
    <property type="entry name" value="Methyltransf_25"/>
</dbReference>
<keyword evidence="2" id="KW-0808">Transferase</keyword>
<dbReference type="EMBL" id="JAPWTK010000183">
    <property type="protein sequence ID" value="KAJ8946514.1"/>
    <property type="molecule type" value="Genomic_DNA"/>
</dbReference>
<dbReference type="GO" id="GO:0008168">
    <property type="term" value="F:methyltransferase activity"/>
    <property type="evidence" value="ECO:0007669"/>
    <property type="project" value="UniProtKB-KW"/>
</dbReference>